<evidence type="ECO:0000313" key="3">
    <source>
        <dbReference type="EMBL" id="SUZ08307.1"/>
    </source>
</evidence>
<name>A0A061HM25_BLUGR</name>
<dbReference type="EMBL" id="UIGY01000016">
    <property type="protein sequence ID" value="SUZ08307.1"/>
    <property type="molecule type" value="Genomic_DNA"/>
</dbReference>
<gene>
    <name evidence="2" type="ORF">BGT96224_3364</name>
    <name evidence="3" type="ORF">BGT96224V2_LOCUS1462</name>
</gene>
<reference evidence="3" key="3">
    <citation type="submission" date="2018-07" db="EMBL/GenBank/DDBJ databases">
        <authorList>
            <person name="Quirk P.G."/>
            <person name="Krulwich T.A."/>
        </authorList>
    </citation>
    <scope>NUCLEOTIDE SEQUENCE</scope>
    <source>
        <strain evidence="3">96224</strain>
    </source>
</reference>
<feature type="transmembrane region" description="Helical" evidence="1">
    <location>
        <begin position="201"/>
        <end position="220"/>
    </location>
</feature>
<accession>A0A061HM25</accession>
<dbReference type="OrthoDB" id="2101715at2759"/>
<protein>
    <submittedName>
        <fullName evidence="3">Bgt-3364</fullName>
    </submittedName>
</protein>
<proteinExistence type="predicted"/>
<keyword evidence="1" id="KW-1133">Transmembrane helix</keyword>
<sequence length="294" mass="33365">MVILSQRIHFFEINDEAWFPQFLREHVQSCLNRFWIFKVPLLQSSSPAQLVASTLYRVIGMDIRNYTIVDFCAGAGGPTPVIEHDLNKKLDSASRESHGNSQDANDGQDVQFVLTDLHPHIQAWTKISKRSKNITYVSEPVDATNAPATLTGTQGKKVFRMYNLGFHHFDDALASQILRNTLENSDGFGIFELQDRTFSSLIMMIGLGLLLSLITPFYFWRSPSHLLFTYIIPIIPFVVVFDGYISALRTRTPEEVETLLRGCGVSLDDWKLLSGTEQHTWPIGNMSWVIALKR</sequence>
<reference evidence="4" key="1">
    <citation type="journal article" date="2013" name="Nat. Genet.">
        <title>The wheat powdery mildew genome shows the unique evolution of an obligate biotroph.</title>
        <authorList>
            <person name="Wicker T."/>
            <person name="Oberhaensli S."/>
            <person name="Parlange F."/>
            <person name="Buchmann J.P."/>
            <person name="Shatalina M."/>
            <person name="Roffler S."/>
            <person name="Ben-David R."/>
            <person name="Dolezel J."/>
            <person name="Simkova H."/>
            <person name="Schulze-Lefert P."/>
            <person name="Spanu P.D."/>
            <person name="Bruggmann R."/>
            <person name="Amselem J."/>
            <person name="Quesneville H."/>
            <person name="Ver Loren van Themaat E."/>
            <person name="Paape T."/>
            <person name="Shimizu K.K."/>
            <person name="Keller B."/>
        </authorList>
    </citation>
    <scope>NUCLEOTIDE SEQUENCE [LARGE SCALE GENOMIC DNA]</scope>
    <source>
        <strain evidence="4">96224</strain>
    </source>
</reference>
<keyword evidence="1" id="KW-0812">Transmembrane</keyword>
<dbReference type="EMBL" id="KE374989">
    <property type="protein sequence ID" value="EPQ66734.1"/>
    <property type="molecule type" value="Genomic_DNA"/>
</dbReference>
<evidence type="ECO:0000313" key="2">
    <source>
        <dbReference type="EMBL" id="EPQ66734.1"/>
    </source>
</evidence>
<reference evidence="2" key="2">
    <citation type="submission" date="2013-01" db="EMBL/GenBank/DDBJ databases">
        <title>The wheat powdery mildew genome reveals unique evolution of an obligate biotroph.</title>
        <authorList>
            <person name="Oberhaensli S."/>
            <person name="Wicker T."/>
            <person name="Keller B."/>
        </authorList>
    </citation>
    <scope>NUCLEOTIDE SEQUENCE</scope>
    <source>
        <strain evidence="2">96224</strain>
    </source>
</reference>
<keyword evidence="1" id="KW-0472">Membrane</keyword>
<dbReference type="HOGENOM" id="CLU_058251_0_0_1"/>
<dbReference type="Proteomes" id="UP000053110">
    <property type="component" value="Unassembled WGS sequence"/>
</dbReference>
<dbReference type="AlphaFoldDB" id="A0A061HM25"/>
<evidence type="ECO:0000313" key="4">
    <source>
        <dbReference type="Proteomes" id="UP000053110"/>
    </source>
</evidence>
<evidence type="ECO:0000256" key="1">
    <source>
        <dbReference type="SAM" id="Phobius"/>
    </source>
</evidence>
<feature type="transmembrane region" description="Helical" evidence="1">
    <location>
        <begin position="226"/>
        <end position="245"/>
    </location>
</feature>
<organism evidence="3">
    <name type="scientific">Blumeria graminis f. sp. tritici 96224</name>
    <dbReference type="NCBI Taxonomy" id="1268274"/>
    <lineage>
        <taxon>Eukaryota</taxon>
        <taxon>Fungi</taxon>
        <taxon>Dikarya</taxon>
        <taxon>Ascomycota</taxon>
        <taxon>Pezizomycotina</taxon>
        <taxon>Leotiomycetes</taxon>
        <taxon>Erysiphales</taxon>
        <taxon>Erysiphaceae</taxon>
        <taxon>Blumeria</taxon>
    </lineage>
</organism>